<dbReference type="InterPro" id="IPR034627">
    <property type="entry name" value="Irc6"/>
</dbReference>
<organism evidence="5 6">
    <name type="scientific">[Candida] anglica</name>
    <dbReference type="NCBI Taxonomy" id="148631"/>
    <lineage>
        <taxon>Eukaryota</taxon>
        <taxon>Fungi</taxon>
        <taxon>Dikarya</taxon>
        <taxon>Ascomycota</taxon>
        <taxon>Saccharomycotina</taxon>
        <taxon>Pichiomycetes</taxon>
        <taxon>Debaryomycetaceae</taxon>
        <taxon>Kurtzmaniella</taxon>
    </lineage>
</organism>
<dbReference type="PANTHER" id="PTHR28043">
    <property type="entry name" value="INCREASED RECOMBINATION CENTERS PROTEIN 6"/>
    <property type="match status" value="1"/>
</dbReference>
<name>A0ABP0ELD6_9ASCO</name>
<gene>
    <name evidence="5" type="primary">IRC6</name>
    <name evidence="5" type="ORF">CAAN4_H19724</name>
</gene>
<accession>A0ABP0ELD6</accession>
<evidence type="ECO:0000313" key="5">
    <source>
        <dbReference type="EMBL" id="CAK7921883.1"/>
    </source>
</evidence>
<sequence>MIPSHVLILGAPLSGKLRVCNLLTDLEEVEIPADSHSGVIIPTTISTKYYSVELKILVDEYPETRGEEVENLDKSLESLQTWKSEFISPEMVELRDALDGLVFCVNTDDDNISESYLQGCLDELDQVRQCLEGDGGEVWSGFFAVVGTKPSLELEDLAISNGFEYVTLEEHGINEFKEKIGRDRIIELFESHEWSHMDMKNPQQEIASSSDYTTRQHNKLGQMTQSLLNENEDDGNNESPVDLSVILEKLQIAKSEVEGMDDKEKELHAQKVIEEVMNYL</sequence>
<keyword evidence="4" id="KW-0160">Chromosomal rearrangement</keyword>
<evidence type="ECO:0000256" key="2">
    <source>
        <dbReference type="ARBA" id="ARBA00007973"/>
    </source>
</evidence>
<dbReference type="EMBL" id="OZ004260">
    <property type="protein sequence ID" value="CAK7921883.1"/>
    <property type="molecule type" value="Genomic_DNA"/>
</dbReference>
<proteinExistence type="inferred from homology"/>
<evidence type="ECO:0000256" key="3">
    <source>
        <dbReference type="ARBA" id="ARBA00015902"/>
    </source>
</evidence>
<dbReference type="Proteomes" id="UP001497600">
    <property type="component" value="Chromosome H"/>
</dbReference>
<evidence type="ECO:0000256" key="4">
    <source>
        <dbReference type="ARBA" id="ARBA00022447"/>
    </source>
</evidence>
<comment type="function">
    <text evidence="1">Involved in gross chromosomal rearrangements (GCRs) and telomere healing.</text>
</comment>
<protein>
    <recommendedName>
        <fullName evidence="3">Increased recombination centers protein 6</fullName>
    </recommendedName>
</protein>
<dbReference type="Pfam" id="PF10199">
    <property type="entry name" value="Adaptin_binding"/>
    <property type="match status" value="1"/>
</dbReference>
<dbReference type="Gene3D" id="3.40.50.11960">
    <property type="match status" value="1"/>
</dbReference>
<keyword evidence="6" id="KW-1185">Reference proteome</keyword>
<dbReference type="PANTHER" id="PTHR28043:SF1">
    <property type="entry name" value="INCREASED RECOMBINATION CENTERS PROTEIN 6"/>
    <property type="match status" value="1"/>
</dbReference>
<reference evidence="5 6" key="1">
    <citation type="submission" date="2024-01" db="EMBL/GenBank/DDBJ databases">
        <authorList>
            <consortium name="Genoscope - CEA"/>
            <person name="William W."/>
        </authorList>
    </citation>
    <scope>NUCLEOTIDE SEQUENCE [LARGE SCALE GENOMIC DNA]</scope>
    <source>
        <strain evidence="5 6">29B2s-10</strain>
    </source>
</reference>
<evidence type="ECO:0000313" key="6">
    <source>
        <dbReference type="Proteomes" id="UP001497600"/>
    </source>
</evidence>
<evidence type="ECO:0000256" key="1">
    <source>
        <dbReference type="ARBA" id="ARBA00002976"/>
    </source>
</evidence>
<comment type="similarity">
    <text evidence="2">Belongs to the IRC6 family.</text>
</comment>